<proteinExistence type="inferred from homology"/>
<keyword evidence="2" id="KW-0813">Transport</keyword>
<comment type="caution">
    <text evidence="5">The sequence shown here is derived from an EMBL/GenBank/DDBJ whole genome shotgun (WGS) entry which is preliminary data.</text>
</comment>
<dbReference type="PANTHER" id="PTHR30061">
    <property type="entry name" value="MALTOSE-BINDING PERIPLASMIC PROTEIN"/>
    <property type="match status" value="1"/>
</dbReference>
<dbReference type="Proteomes" id="UP001147653">
    <property type="component" value="Unassembled WGS sequence"/>
</dbReference>
<dbReference type="Gene3D" id="3.40.190.10">
    <property type="entry name" value="Periplasmic binding protein-like II"/>
    <property type="match status" value="1"/>
</dbReference>
<evidence type="ECO:0000256" key="3">
    <source>
        <dbReference type="ARBA" id="ARBA00022729"/>
    </source>
</evidence>
<reference evidence="5" key="1">
    <citation type="submission" date="2022-10" db="EMBL/GenBank/DDBJ databases">
        <title>The WGS of Solirubrobacter phytolaccae KCTC 29190.</title>
        <authorList>
            <person name="Jiang Z."/>
        </authorList>
    </citation>
    <scope>NUCLEOTIDE SEQUENCE</scope>
    <source>
        <strain evidence="5">KCTC 29190</strain>
    </source>
</reference>
<dbReference type="RefSeq" id="WP_270027771.1">
    <property type="nucleotide sequence ID" value="NZ_JAPDDP010000052.1"/>
</dbReference>
<dbReference type="AlphaFoldDB" id="A0A9X3SB93"/>
<name>A0A9X3SB93_9ACTN</name>
<evidence type="ECO:0000313" key="6">
    <source>
        <dbReference type="Proteomes" id="UP001147653"/>
    </source>
</evidence>
<evidence type="ECO:0000256" key="4">
    <source>
        <dbReference type="SAM" id="MobiDB-lite"/>
    </source>
</evidence>
<feature type="region of interest" description="Disordered" evidence="4">
    <location>
        <begin position="1"/>
        <end position="23"/>
    </location>
</feature>
<dbReference type="GO" id="GO:0015768">
    <property type="term" value="P:maltose transport"/>
    <property type="evidence" value="ECO:0007669"/>
    <property type="project" value="TreeGrafter"/>
</dbReference>
<dbReference type="Pfam" id="PF13416">
    <property type="entry name" value="SBP_bac_8"/>
    <property type="match status" value="1"/>
</dbReference>
<dbReference type="PANTHER" id="PTHR30061:SF50">
    <property type="entry name" value="MALTOSE_MALTODEXTRIN-BINDING PERIPLASMIC PROTEIN"/>
    <property type="match status" value="1"/>
</dbReference>
<dbReference type="GO" id="GO:0042956">
    <property type="term" value="P:maltodextrin transmembrane transport"/>
    <property type="evidence" value="ECO:0007669"/>
    <property type="project" value="TreeGrafter"/>
</dbReference>
<evidence type="ECO:0000256" key="2">
    <source>
        <dbReference type="ARBA" id="ARBA00022448"/>
    </source>
</evidence>
<evidence type="ECO:0000256" key="1">
    <source>
        <dbReference type="ARBA" id="ARBA00008520"/>
    </source>
</evidence>
<evidence type="ECO:0000313" key="5">
    <source>
        <dbReference type="EMBL" id="MDA0183381.1"/>
    </source>
</evidence>
<dbReference type="GO" id="GO:0055052">
    <property type="term" value="C:ATP-binding cassette (ABC) transporter complex, substrate-binding subunit-containing"/>
    <property type="evidence" value="ECO:0007669"/>
    <property type="project" value="TreeGrafter"/>
</dbReference>
<comment type="similarity">
    <text evidence="1">Belongs to the bacterial solute-binding protein 1 family.</text>
</comment>
<sequence>MVALGLSGCGGEDEPAAARGTATAEAVPEITFQVTGDPEETRVYKDLAESYKRDTGRTVKIDEVPERDVHLAKLTTGFSAGQAPEVFLLNYRYLGGFADKGVVEPAGPRLDKSNAFAREDFYPIPMAAFEYQGELQCVPQNASSLAVYYNKDLFERAGVAEPGDSWTYEQFTTAADKLTTGETYGVGIDLSTIRAAPWVWAAGGELVDDPVNPTKFLFDTPEGRRGLEHVVALRANGWSPTADEADSKAIDERFLEGSLGMFLSSRRDVPMLRTITGFEWDVAPFPTDVEPASVLHSDGFCIAKGEHADAAWLWVEYALGKAGQQVLAASGRSVPSLKAVAESPAFLDPSEPPANSKVFVDALSQMHQLPVTANWSEVEGRTDDILGELYYGRIELDEALDRLAKETDGQF</sequence>
<protein>
    <submittedName>
        <fullName evidence="5">Sugar ABC transporter substrate-binding protein</fullName>
    </submittedName>
</protein>
<organism evidence="5 6">
    <name type="scientific">Solirubrobacter phytolaccae</name>
    <dbReference type="NCBI Taxonomy" id="1404360"/>
    <lineage>
        <taxon>Bacteria</taxon>
        <taxon>Bacillati</taxon>
        <taxon>Actinomycetota</taxon>
        <taxon>Thermoleophilia</taxon>
        <taxon>Solirubrobacterales</taxon>
        <taxon>Solirubrobacteraceae</taxon>
        <taxon>Solirubrobacter</taxon>
    </lineage>
</organism>
<gene>
    <name evidence="5" type="ORF">OJ997_23930</name>
</gene>
<dbReference type="GO" id="GO:1901982">
    <property type="term" value="F:maltose binding"/>
    <property type="evidence" value="ECO:0007669"/>
    <property type="project" value="TreeGrafter"/>
</dbReference>
<dbReference type="SUPFAM" id="SSF53850">
    <property type="entry name" value="Periplasmic binding protein-like II"/>
    <property type="match status" value="1"/>
</dbReference>
<accession>A0A9X3SB93</accession>
<keyword evidence="3" id="KW-0732">Signal</keyword>
<dbReference type="EMBL" id="JAPDDP010000052">
    <property type="protein sequence ID" value="MDA0183381.1"/>
    <property type="molecule type" value="Genomic_DNA"/>
</dbReference>
<keyword evidence="6" id="KW-1185">Reference proteome</keyword>
<dbReference type="CDD" id="cd13585">
    <property type="entry name" value="PBP2_TMBP_like"/>
    <property type="match status" value="1"/>
</dbReference>
<dbReference type="InterPro" id="IPR006059">
    <property type="entry name" value="SBP"/>
</dbReference>